<accession>A0A6I3IL94</accession>
<dbReference type="InterPro" id="IPR002514">
    <property type="entry name" value="Transposase_8"/>
</dbReference>
<sequence length="78" mass="8211">MGTTGSPKVSPWAWRQASGGCGVELLSEQLGINPETLRNWVTQAEVDAGDRPGTTTAEAARITELEREVPAGPSMTEG</sequence>
<dbReference type="GO" id="GO:0004803">
    <property type="term" value="F:transposase activity"/>
    <property type="evidence" value="ECO:0007669"/>
    <property type="project" value="InterPro"/>
</dbReference>
<keyword evidence="2" id="KW-1185">Reference proteome</keyword>
<dbReference type="Proteomes" id="UP000431092">
    <property type="component" value="Unassembled WGS sequence"/>
</dbReference>
<dbReference type="AlphaFoldDB" id="A0A6I3IL94"/>
<protein>
    <submittedName>
        <fullName evidence="1">Transposase</fullName>
    </submittedName>
</protein>
<dbReference type="SUPFAM" id="SSF46689">
    <property type="entry name" value="Homeodomain-like"/>
    <property type="match status" value="1"/>
</dbReference>
<evidence type="ECO:0000313" key="2">
    <source>
        <dbReference type="Proteomes" id="UP000431092"/>
    </source>
</evidence>
<dbReference type="InterPro" id="IPR009057">
    <property type="entry name" value="Homeodomain-like_sf"/>
</dbReference>
<proteinExistence type="predicted"/>
<dbReference type="RefSeq" id="WP_154593744.1">
    <property type="nucleotide sequence ID" value="NZ_WLVL01000039.1"/>
</dbReference>
<evidence type="ECO:0000313" key="1">
    <source>
        <dbReference type="EMBL" id="MTB72465.1"/>
    </source>
</evidence>
<name>A0A6I3IL94_9MICO</name>
<dbReference type="EMBL" id="WLVL01000039">
    <property type="protein sequence ID" value="MTB72465.1"/>
    <property type="molecule type" value="Genomic_DNA"/>
</dbReference>
<organism evidence="1 2">
    <name type="scientific">Arsenicicoccus cauae</name>
    <dbReference type="NCBI Taxonomy" id="2663847"/>
    <lineage>
        <taxon>Bacteria</taxon>
        <taxon>Bacillati</taxon>
        <taxon>Actinomycetota</taxon>
        <taxon>Actinomycetes</taxon>
        <taxon>Micrococcales</taxon>
        <taxon>Intrasporangiaceae</taxon>
        <taxon>Arsenicicoccus</taxon>
    </lineage>
</organism>
<dbReference type="Pfam" id="PF01527">
    <property type="entry name" value="HTH_Tnp_1"/>
    <property type="match status" value="1"/>
</dbReference>
<reference evidence="1 2" key="1">
    <citation type="submission" date="2019-11" db="EMBL/GenBank/DDBJ databases">
        <title>Whole genome sequencing identifies a novel species of the genus Arsenicicoccus isolated from human blood.</title>
        <authorList>
            <person name="Jeong J.H."/>
            <person name="Kweon O.J."/>
            <person name="Kim H.R."/>
            <person name="Kim T.-H."/>
            <person name="Ha S.-M."/>
            <person name="Lee M.-K."/>
        </authorList>
    </citation>
    <scope>NUCLEOTIDE SEQUENCE [LARGE SCALE GENOMIC DNA]</scope>
    <source>
        <strain evidence="1 2">MKL-02</strain>
    </source>
</reference>
<gene>
    <name evidence="1" type="ORF">GGG17_10895</name>
</gene>
<dbReference type="GO" id="GO:0006313">
    <property type="term" value="P:DNA transposition"/>
    <property type="evidence" value="ECO:0007669"/>
    <property type="project" value="InterPro"/>
</dbReference>
<dbReference type="Gene3D" id="1.10.10.10">
    <property type="entry name" value="Winged helix-like DNA-binding domain superfamily/Winged helix DNA-binding domain"/>
    <property type="match status" value="1"/>
</dbReference>
<dbReference type="GO" id="GO:0003677">
    <property type="term" value="F:DNA binding"/>
    <property type="evidence" value="ECO:0007669"/>
    <property type="project" value="InterPro"/>
</dbReference>
<comment type="caution">
    <text evidence="1">The sequence shown here is derived from an EMBL/GenBank/DDBJ whole genome shotgun (WGS) entry which is preliminary data.</text>
</comment>
<dbReference type="InterPro" id="IPR036388">
    <property type="entry name" value="WH-like_DNA-bd_sf"/>
</dbReference>